<evidence type="ECO:0000259" key="8">
    <source>
        <dbReference type="PROSITE" id="PS50110"/>
    </source>
</evidence>
<dbReference type="PANTHER" id="PTHR32071">
    <property type="entry name" value="TRANSCRIPTIONAL REGULATORY PROTEIN"/>
    <property type="match status" value="1"/>
</dbReference>
<dbReference type="Pfam" id="PF00072">
    <property type="entry name" value="Response_reg"/>
    <property type="match status" value="1"/>
</dbReference>
<protein>
    <submittedName>
        <fullName evidence="9">DNA-binding transcriptional response regulator</fullName>
    </submittedName>
</protein>
<dbReference type="Gene3D" id="1.10.10.60">
    <property type="entry name" value="Homeodomain-like"/>
    <property type="match status" value="1"/>
</dbReference>
<dbReference type="SMART" id="SM00448">
    <property type="entry name" value="REC"/>
    <property type="match status" value="1"/>
</dbReference>
<organism evidence="9 10">
    <name type="scientific">Mucisphaera calidilacus</name>
    <dbReference type="NCBI Taxonomy" id="2527982"/>
    <lineage>
        <taxon>Bacteria</taxon>
        <taxon>Pseudomonadati</taxon>
        <taxon>Planctomycetota</taxon>
        <taxon>Phycisphaerae</taxon>
        <taxon>Phycisphaerales</taxon>
        <taxon>Phycisphaeraceae</taxon>
        <taxon>Mucisphaera</taxon>
    </lineage>
</organism>
<dbReference type="KEGG" id="mcad:Pan265_20080"/>
<keyword evidence="5" id="KW-0804">Transcription</keyword>
<keyword evidence="2" id="KW-0067">ATP-binding</keyword>
<evidence type="ECO:0000313" key="10">
    <source>
        <dbReference type="Proteomes" id="UP000320386"/>
    </source>
</evidence>
<dbReference type="InterPro" id="IPR003593">
    <property type="entry name" value="AAA+_ATPase"/>
</dbReference>
<dbReference type="GO" id="GO:0005524">
    <property type="term" value="F:ATP binding"/>
    <property type="evidence" value="ECO:0007669"/>
    <property type="project" value="UniProtKB-KW"/>
</dbReference>
<keyword evidence="10" id="KW-1185">Reference proteome</keyword>
<dbReference type="PROSITE" id="PS00676">
    <property type="entry name" value="SIGMA54_INTERACT_2"/>
    <property type="match status" value="1"/>
</dbReference>
<gene>
    <name evidence="9" type="ORF">Pan265_20080</name>
</gene>
<keyword evidence="3" id="KW-0805">Transcription regulation</keyword>
<name>A0A518BYU6_9BACT</name>
<dbReference type="OrthoDB" id="9807827at2"/>
<dbReference type="SUPFAM" id="SSF52540">
    <property type="entry name" value="P-loop containing nucleoside triphosphate hydrolases"/>
    <property type="match status" value="1"/>
</dbReference>
<dbReference type="Gene3D" id="1.10.8.60">
    <property type="match status" value="1"/>
</dbReference>
<dbReference type="FunFam" id="3.40.50.300:FF:000006">
    <property type="entry name" value="DNA-binding transcriptional regulator NtrC"/>
    <property type="match status" value="1"/>
</dbReference>
<dbReference type="PROSITE" id="PS00675">
    <property type="entry name" value="SIGMA54_INTERACT_1"/>
    <property type="match status" value="1"/>
</dbReference>
<evidence type="ECO:0000256" key="6">
    <source>
        <dbReference type="PROSITE-ProRule" id="PRU00169"/>
    </source>
</evidence>
<dbReference type="InterPro" id="IPR001789">
    <property type="entry name" value="Sig_transdc_resp-reg_receiver"/>
</dbReference>
<dbReference type="PROSITE" id="PS50110">
    <property type="entry name" value="RESPONSE_REGULATORY"/>
    <property type="match status" value="1"/>
</dbReference>
<dbReference type="PANTHER" id="PTHR32071:SF57">
    <property type="entry name" value="C4-DICARBOXYLATE TRANSPORT TRANSCRIPTIONAL REGULATORY PROTEIN DCTD"/>
    <property type="match status" value="1"/>
</dbReference>
<evidence type="ECO:0000256" key="4">
    <source>
        <dbReference type="ARBA" id="ARBA00023125"/>
    </source>
</evidence>
<keyword evidence="1" id="KW-0547">Nucleotide-binding</keyword>
<keyword evidence="6" id="KW-0597">Phosphoprotein</keyword>
<dbReference type="InterPro" id="IPR058031">
    <property type="entry name" value="AAA_lid_NorR"/>
</dbReference>
<dbReference type="AlphaFoldDB" id="A0A518BYU6"/>
<dbReference type="PRINTS" id="PR01590">
    <property type="entry name" value="HTHFIS"/>
</dbReference>
<feature type="domain" description="Sigma-54 factor interaction" evidence="7">
    <location>
        <begin position="153"/>
        <end position="382"/>
    </location>
</feature>
<dbReference type="GO" id="GO:0006355">
    <property type="term" value="P:regulation of DNA-templated transcription"/>
    <property type="evidence" value="ECO:0007669"/>
    <property type="project" value="InterPro"/>
</dbReference>
<dbReference type="Pfam" id="PF00158">
    <property type="entry name" value="Sigma54_activat"/>
    <property type="match status" value="1"/>
</dbReference>
<evidence type="ECO:0000256" key="1">
    <source>
        <dbReference type="ARBA" id="ARBA00022741"/>
    </source>
</evidence>
<dbReference type="InterPro" id="IPR027417">
    <property type="entry name" value="P-loop_NTPase"/>
</dbReference>
<dbReference type="Pfam" id="PF25601">
    <property type="entry name" value="AAA_lid_14"/>
    <property type="match status" value="1"/>
</dbReference>
<dbReference type="Pfam" id="PF02954">
    <property type="entry name" value="HTH_8"/>
    <property type="match status" value="1"/>
</dbReference>
<sequence length="460" mass="51528">MTSKDEFELPTAQVLIVDDEEDHAEVMAEALQRMGHVCTLVHDLPAAEEEIRHGQFDLIVTDLVMDREDDGMKVLEAVRMHQPQAETVMVTAHGDVPTAKQAIRGGAYDFIEKPLDLDVYRTLCSNALRTVFLRAQNTDLHQRLDEKYGFEGIVGTSPGIREVITRLRQVAPTTIPVLILGESGTGKELVAQAVHNNSKRARKTFVPLNCAGLSESILEDELFGHVRGAFTGADKERQGRFEYADGGTLFLDEVGDMPLPMQAKLLRVLESGEVVRLGSNETRHVDVRLVSATNRDLEDLVKKGEFREDLYFRIKGAEVTLPALRERRDDIPVLVRHFVDKFSREYERATPEVAEDVMLALARHSWPGNVRQLINVVQNMLVIAEGDRIEPRHLPGEIRPAAADDASFAEDPNAMSLDQIEKRAIREALRISGGNREQAARSLGIGERTLYRKLKEYGLK</sequence>
<proteinExistence type="predicted"/>
<reference evidence="9 10" key="1">
    <citation type="submission" date="2019-02" db="EMBL/GenBank/DDBJ databases">
        <title>Deep-cultivation of Planctomycetes and their phenomic and genomic characterization uncovers novel biology.</title>
        <authorList>
            <person name="Wiegand S."/>
            <person name="Jogler M."/>
            <person name="Boedeker C."/>
            <person name="Pinto D."/>
            <person name="Vollmers J."/>
            <person name="Rivas-Marin E."/>
            <person name="Kohn T."/>
            <person name="Peeters S.H."/>
            <person name="Heuer A."/>
            <person name="Rast P."/>
            <person name="Oberbeckmann S."/>
            <person name="Bunk B."/>
            <person name="Jeske O."/>
            <person name="Meyerdierks A."/>
            <person name="Storesund J.E."/>
            <person name="Kallscheuer N."/>
            <person name="Luecker S."/>
            <person name="Lage O.M."/>
            <person name="Pohl T."/>
            <person name="Merkel B.J."/>
            <person name="Hornburger P."/>
            <person name="Mueller R.-W."/>
            <person name="Bruemmer F."/>
            <person name="Labrenz M."/>
            <person name="Spormann A.M."/>
            <person name="Op den Camp H."/>
            <person name="Overmann J."/>
            <person name="Amann R."/>
            <person name="Jetten M.S.M."/>
            <person name="Mascher T."/>
            <person name="Medema M.H."/>
            <person name="Devos D.P."/>
            <person name="Kaster A.-K."/>
            <person name="Ovreas L."/>
            <person name="Rohde M."/>
            <person name="Galperin M.Y."/>
            <person name="Jogler C."/>
        </authorList>
    </citation>
    <scope>NUCLEOTIDE SEQUENCE [LARGE SCALE GENOMIC DNA]</scope>
    <source>
        <strain evidence="9 10">Pan265</strain>
    </source>
</reference>
<dbReference type="GO" id="GO:0043565">
    <property type="term" value="F:sequence-specific DNA binding"/>
    <property type="evidence" value="ECO:0007669"/>
    <property type="project" value="InterPro"/>
</dbReference>
<dbReference type="InterPro" id="IPR002197">
    <property type="entry name" value="HTH_Fis"/>
</dbReference>
<evidence type="ECO:0000256" key="3">
    <source>
        <dbReference type="ARBA" id="ARBA00023015"/>
    </source>
</evidence>
<dbReference type="InterPro" id="IPR011006">
    <property type="entry name" value="CheY-like_superfamily"/>
</dbReference>
<dbReference type="SUPFAM" id="SSF46689">
    <property type="entry name" value="Homeodomain-like"/>
    <property type="match status" value="1"/>
</dbReference>
<dbReference type="InterPro" id="IPR025943">
    <property type="entry name" value="Sigma_54_int_dom_ATP-bd_2"/>
</dbReference>
<dbReference type="RefSeq" id="WP_145446323.1">
    <property type="nucleotide sequence ID" value="NZ_CP036280.1"/>
</dbReference>
<keyword evidence="4 9" id="KW-0238">DNA-binding</keyword>
<accession>A0A518BYU6</accession>
<evidence type="ECO:0000313" key="9">
    <source>
        <dbReference type="EMBL" id="QDU72145.1"/>
    </source>
</evidence>
<dbReference type="InterPro" id="IPR025662">
    <property type="entry name" value="Sigma_54_int_dom_ATP-bd_1"/>
</dbReference>
<dbReference type="PROSITE" id="PS00688">
    <property type="entry name" value="SIGMA54_INTERACT_3"/>
    <property type="match status" value="1"/>
</dbReference>
<evidence type="ECO:0000256" key="2">
    <source>
        <dbReference type="ARBA" id="ARBA00022840"/>
    </source>
</evidence>
<dbReference type="Gene3D" id="3.40.50.300">
    <property type="entry name" value="P-loop containing nucleotide triphosphate hydrolases"/>
    <property type="match status" value="1"/>
</dbReference>
<feature type="domain" description="Response regulatory" evidence="8">
    <location>
        <begin position="13"/>
        <end position="128"/>
    </location>
</feature>
<dbReference type="SMART" id="SM00382">
    <property type="entry name" value="AAA"/>
    <property type="match status" value="1"/>
</dbReference>
<dbReference type="InterPro" id="IPR025944">
    <property type="entry name" value="Sigma_54_int_dom_CS"/>
</dbReference>
<dbReference type="InterPro" id="IPR002078">
    <property type="entry name" value="Sigma_54_int"/>
</dbReference>
<dbReference type="EMBL" id="CP036280">
    <property type="protein sequence ID" value="QDU72145.1"/>
    <property type="molecule type" value="Genomic_DNA"/>
</dbReference>
<dbReference type="SUPFAM" id="SSF52172">
    <property type="entry name" value="CheY-like"/>
    <property type="match status" value="1"/>
</dbReference>
<feature type="modified residue" description="4-aspartylphosphate" evidence="6">
    <location>
        <position position="62"/>
    </location>
</feature>
<dbReference type="Proteomes" id="UP000320386">
    <property type="component" value="Chromosome"/>
</dbReference>
<dbReference type="Gene3D" id="3.40.50.2300">
    <property type="match status" value="1"/>
</dbReference>
<dbReference type="PROSITE" id="PS50045">
    <property type="entry name" value="SIGMA54_INTERACT_4"/>
    <property type="match status" value="1"/>
</dbReference>
<evidence type="ECO:0000256" key="5">
    <source>
        <dbReference type="ARBA" id="ARBA00023163"/>
    </source>
</evidence>
<dbReference type="CDD" id="cd00009">
    <property type="entry name" value="AAA"/>
    <property type="match status" value="1"/>
</dbReference>
<dbReference type="GO" id="GO:0000160">
    <property type="term" value="P:phosphorelay signal transduction system"/>
    <property type="evidence" value="ECO:0007669"/>
    <property type="project" value="InterPro"/>
</dbReference>
<evidence type="ECO:0000259" key="7">
    <source>
        <dbReference type="PROSITE" id="PS50045"/>
    </source>
</evidence>
<dbReference type="InterPro" id="IPR009057">
    <property type="entry name" value="Homeodomain-like_sf"/>
</dbReference>